<keyword evidence="3" id="KW-1185">Reference proteome</keyword>
<sequence length="1339" mass="143046">MMRNIRLLCSTILVIVQAVIIITVYPVHGIDYPTTTWGGTCSNDALCPCDDSSVSTNATRSATSVYVAFRGFSNPLPPQSVFKRTSHRSGAGVTETQLILSGVPLKPIVIEFLPQTTNLSDSTCPSYAMSNLDALYPGTSVQHPFPTPLRSFNESVFIRNSTIRLFTDDPSSVSWSFSTNTSVAVGGVIILYNFTVWAPAGTQLYFMFNTSVGLWTLSPFLLMTTTLGTTALELQLIETGNNWISTLPCFTTPMITEGVPFRLGPDELTFALQNGGGLANTSLDGRRLVINATLQNSQSGTLTVDTGGGHYALKDGVVSAGSGELTVNWLRPTTSAGAETQPMVDLPFRFAFSVSGLETVAYSSWMLLTATSVPSYGIVFAPSSYLQGSRPLHIFLDNNNTGATVRSAAAVVGVAMRRIVLNVVSSNRWRYVDGTSSCFVVARCDGAVLSGMRAPVEGGIAVFESLTIVELIPQQTGVISPQANLYITFAVEPETIVMFQRPLFSELIFVTTTNIVQSAPSFLRLRGFSTSLRPSDSANTPLILPKIGSLSIPIAIDVVGANGLVDPAASDCFQVIMQGPLLLSSSGVTAQPSAGTALFHDIVWSSLVLTASVHYTSLSFTCTDVDGVIAPSSLLVVSPILLASNNSAVASVQFQPSGLNLISHAFEDTCAVQGVPLPPIIVEVLLTDGSLAVNVSDMVVYALVGNSDEVSIQSGVSWVKQGRAVFPNLRLYCVANYDADDSENDDSSVSSCNTRLHFEVDAAATVAPVATPTNTMILSTGLIAITRTVVPLFRLSFLPSSYVSFQRQPFVVAFGYAFPAIGLGIVKSDHSPDGSGIGLLVRASMTSGTLTGTLTATADPNGQFWFSNLIVSTASAPLEPSIRFCVEKDGNVQSGASLSQYAPVVGHCVATGVMTFVLPNAPAMLQVVSAVSPEGAPLVPISGGTADRSPLFVASTNSSFVGSPLTSSFQLIVAVLNAANLVALPTLTTQAQVELTATFASGIAATWLQLDRRPQVYPSSPFATFSNVVFAEDIDGVSGAALGSVVPPAQGISHQLTITAVNWLPWNPVHVGTMMYDLNATSAVDVSPVVRVIVNFDVTSFDRRAWVTQLAGALRCAVEQIDIIRVQESASAGDSDALLWTKTSVDVMFLLPQVSDITYTNPLTLTQRLLQWNPICAQFDLRVIHVFLRASETPPPFCDALRLQDQILIAQYCYATDETDANLCTCYTPIFTNLASQCFSTTLIAQMCTLLDRCALSSTAIVDGCAVYKSNLTVKYVLIAVYTLCGVLVVVLFLLWYQDVLGKCWRQTLGNRNRRDIEYEGLRFQRSKGEHVEVDAAVF</sequence>
<keyword evidence="1" id="KW-0812">Transmembrane</keyword>
<name>A0A0S4J7I9_BODSA</name>
<evidence type="ECO:0000313" key="2">
    <source>
        <dbReference type="EMBL" id="CUG87366.1"/>
    </source>
</evidence>
<dbReference type="Proteomes" id="UP000051952">
    <property type="component" value="Unassembled WGS sequence"/>
</dbReference>
<feature type="transmembrane region" description="Helical" evidence="1">
    <location>
        <begin position="1276"/>
        <end position="1297"/>
    </location>
</feature>
<keyword evidence="1" id="KW-0472">Membrane</keyword>
<proteinExistence type="predicted"/>
<evidence type="ECO:0000313" key="3">
    <source>
        <dbReference type="Proteomes" id="UP000051952"/>
    </source>
</evidence>
<dbReference type="VEuPathDB" id="TriTrypDB:BSAL_09790"/>
<accession>A0A0S4J7I9</accession>
<keyword evidence="1" id="KW-1133">Transmembrane helix</keyword>
<organism evidence="2 3">
    <name type="scientific">Bodo saltans</name>
    <name type="common">Flagellated protozoan</name>
    <dbReference type="NCBI Taxonomy" id="75058"/>
    <lineage>
        <taxon>Eukaryota</taxon>
        <taxon>Discoba</taxon>
        <taxon>Euglenozoa</taxon>
        <taxon>Kinetoplastea</taxon>
        <taxon>Metakinetoplastina</taxon>
        <taxon>Eubodonida</taxon>
        <taxon>Bodonidae</taxon>
        <taxon>Bodo</taxon>
    </lineage>
</organism>
<gene>
    <name evidence="2" type="ORF">BSAL_09790</name>
</gene>
<reference evidence="3" key="1">
    <citation type="submission" date="2015-09" db="EMBL/GenBank/DDBJ databases">
        <authorList>
            <consortium name="Pathogen Informatics"/>
        </authorList>
    </citation>
    <scope>NUCLEOTIDE SEQUENCE [LARGE SCALE GENOMIC DNA]</scope>
    <source>
        <strain evidence="3">Lake Konstanz</strain>
    </source>
</reference>
<protein>
    <submittedName>
        <fullName evidence="2">Membrane-associated protein, putative</fullName>
    </submittedName>
</protein>
<dbReference type="EMBL" id="CYKH01001501">
    <property type="protein sequence ID" value="CUG87366.1"/>
    <property type="molecule type" value="Genomic_DNA"/>
</dbReference>
<evidence type="ECO:0000256" key="1">
    <source>
        <dbReference type="SAM" id="Phobius"/>
    </source>
</evidence>